<dbReference type="EMBL" id="CM018043">
    <property type="protein sequence ID" value="KAA8530304.1"/>
    <property type="molecule type" value="Genomic_DNA"/>
</dbReference>
<dbReference type="GO" id="GO:0004843">
    <property type="term" value="F:cysteine-type deubiquitinase activity"/>
    <property type="evidence" value="ECO:0007669"/>
    <property type="project" value="InterPro"/>
</dbReference>
<sequence length="1351" mass="152919">MGRKKRNTPLLSKPPPPDKSDASHAGVSPTTGSIDDLRQEQSKNEPLNSTSFASSITIECERALTALQGGNPAEAIPLIKDACLRHETSVLLHLVQGTVYAKVASLMDDNVRKERHLKKAAESARKAVSLLPNLLNEASNDFKDYRRVFLIDNPIYPAKDSLQEDSQLKVSTAEARIVTVRHELLSLIEESEDAATSPLEDSIENPKNGDGEEQFWLIPTSRPMEDPMEASLIQTTRPNEIKATQTPEKPTEIEVRVAAARLLQPKREDDEERSFKDCLADEILSEAIGFAEKNKTWRFWACCSCDEKFVDSESHIQHLQSEHMGNLSPELQSILPLKVDADWFEMFLTSQWKPVDAPAAVTIIRSQSKNQLDNLPDEDCPIESPFKESSKAKLLNELLKQWQVFNGVESRIHDEYSQFGLSEFDWSLWSMVRPNDWKWPLSNNSDSTEILEKIRGMLKLLLRHEYLAVSHLNEMIQYTMKELQTFLSSSQIMIYGLEETPLCICFLEVSQLKSALAFLQELSHICGLSMFSEKSSTTDDAHNGKKSNEIKEKIVFTGDLSCLLVDERLLHKEHHFYYDEAAAHDGSAAACAVGDHEVAVLPDSDAFVYWLFGGPPIEEQLASWKDTRDDKKYQGIQILQVLDKEFLLLQSLCEKKSEHLSHRKAWQIIESICVEEVMKREQGERYSPQSYGALLRKRQEELVQSDYDSMSSSSRVELSVISSILDAAQAIKVNQFRVEETLIDASSLHDLKCSEDNEYRMPDYLHLEENCIKLVILWQMPKTHAKLCEIDARILRILTDMNQLENKIVQVSAHDYRSIMLPLVKSFMLARFEDFVDRDTTQKSDAAREIAELVLDGKKNINQGGDQTKYTQQELKERKFEESLKYQRQIENEAELEQLEEQNKKSCGTIPAKLAETLPVIYFGTIPEKFGEAVPVVYSKPSDVGEPATRHSGDKYSDGMPAQGTLEDSVLPYDQQTGGLHDALEAQTKFPSMLMQRMPQKVSSKEDRGVLSTDATVQSMDGSDISVTGLRNDVGENNCFLNVIIQSLWHLRRFQHEFLSRSTSMHVHIGEPCVVCALYEIFKALNAASKDMQREAVAPTSLRVALSNLNADSNLFQLAQMNDASEVLGVIFDSLHQSFTSNCDVSDTVSEESKSMGSWNCASKACIVHTLFGMDIFERMECSNCGVVSRKMKYTTFFHNINANALRTVKTMHGERLLKLEEMNNQLPCDPEAGGCGKLNRIHYKILKPPHVFTIVIGWQTAHESEENISATLTAFTSEIDIANLYRGLDSGNRHCLVSVVCYCRRHYICFAYSHDDEEWIVFDDENVKVIGCWNDVLSMCVKRQLQPQAF</sequence>
<dbReference type="PANTHER" id="PTHR22975:SF9">
    <property type="entry name" value="ECHINUS SPLICE FORM 3"/>
    <property type="match status" value="1"/>
</dbReference>
<evidence type="ECO:0000313" key="5">
    <source>
        <dbReference type="EMBL" id="KAA8530304.1"/>
    </source>
</evidence>
<dbReference type="InterPro" id="IPR028889">
    <property type="entry name" value="USP"/>
</dbReference>
<keyword evidence="1" id="KW-0833">Ubl conjugation pathway</keyword>
<keyword evidence="2" id="KW-0378">Hydrolase</keyword>
<feature type="region of interest" description="Disordered" evidence="3">
    <location>
        <begin position="1"/>
        <end position="50"/>
    </location>
</feature>
<dbReference type="CDD" id="cd02257">
    <property type="entry name" value="Peptidase_C19"/>
    <property type="match status" value="1"/>
</dbReference>
<name>A0A5J5AJ66_9ASTE</name>
<accession>A0A5J5AJ66</accession>
<dbReference type="InterPro" id="IPR006866">
    <property type="entry name" value="DUF627_N"/>
</dbReference>
<dbReference type="InterPro" id="IPR001394">
    <property type="entry name" value="Peptidase_C19_UCH"/>
</dbReference>
<dbReference type="Pfam" id="PF04780">
    <property type="entry name" value="DUF629"/>
    <property type="match status" value="1"/>
</dbReference>
<dbReference type="SUPFAM" id="SSF54001">
    <property type="entry name" value="Cysteine proteinases"/>
    <property type="match status" value="1"/>
</dbReference>
<dbReference type="OrthoDB" id="205782at2759"/>
<dbReference type="Pfam" id="PF04781">
    <property type="entry name" value="DUF627"/>
    <property type="match status" value="1"/>
</dbReference>
<organism evidence="5 6">
    <name type="scientific">Nyssa sinensis</name>
    <dbReference type="NCBI Taxonomy" id="561372"/>
    <lineage>
        <taxon>Eukaryota</taxon>
        <taxon>Viridiplantae</taxon>
        <taxon>Streptophyta</taxon>
        <taxon>Embryophyta</taxon>
        <taxon>Tracheophyta</taxon>
        <taxon>Spermatophyta</taxon>
        <taxon>Magnoliopsida</taxon>
        <taxon>eudicotyledons</taxon>
        <taxon>Gunneridae</taxon>
        <taxon>Pentapetalae</taxon>
        <taxon>asterids</taxon>
        <taxon>Cornales</taxon>
        <taxon>Nyssaceae</taxon>
        <taxon>Nyssa</taxon>
    </lineage>
</organism>
<dbReference type="InterPro" id="IPR038765">
    <property type="entry name" value="Papain-like_cys_pep_sf"/>
</dbReference>
<reference evidence="5 6" key="1">
    <citation type="submission" date="2019-09" db="EMBL/GenBank/DDBJ databases">
        <title>A chromosome-level genome assembly of the Chinese tupelo Nyssa sinensis.</title>
        <authorList>
            <person name="Yang X."/>
            <person name="Kang M."/>
            <person name="Yang Y."/>
            <person name="Xiong H."/>
            <person name="Wang M."/>
            <person name="Zhang Z."/>
            <person name="Wang Z."/>
            <person name="Wu H."/>
            <person name="Ma T."/>
            <person name="Liu J."/>
            <person name="Xi Z."/>
        </authorList>
    </citation>
    <scope>NUCLEOTIDE SEQUENCE [LARGE SCALE GENOMIC DNA]</scope>
    <source>
        <strain evidence="5">J267</strain>
        <tissue evidence="5">Leaf</tissue>
    </source>
</reference>
<dbReference type="InterPro" id="IPR006865">
    <property type="entry name" value="DUF629"/>
</dbReference>
<proteinExistence type="predicted"/>
<dbReference type="GO" id="GO:0016579">
    <property type="term" value="P:protein deubiquitination"/>
    <property type="evidence" value="ECO:0007669"/>
    <property type="project" value="InterPro"/>
</dbReference>
<evidence type="ECO:0000256" key="3">
    <source>
        <dbReference type="SAM" id="MobiDB-lite"/>
    </source>
</evidence>
<evidence type="ECO:0000259" key="4">
    <source>
        <dbReference type="PROSITE" id="PS50235"/>
    </source>
</evidence>
<evidence type="ECO:0000256" key="1">
    <source>
        <dbReference type="ARBA" id="ARBA00022786"/>
    </source>
</evidence>
<feature type="region of interest" description="Disordered" evidence="3">
    <location>
        <begin position="191"/>
        <end position="213"/>
    </location>
</feature>
<dbReference type="InterPro" id="IPR052398">
    <property type="entry name" value="Ubiquitin_hydrolase_53/54"/>
</dbReference>
<protein>
    <recommendedName>
        <fullName evidence="4">USP domain-containing protein</fullName>
    </recommendedName>
</protein>
<dbReference type="Proteomes" id="UP000325577">
    <property type="component" value="Linkage Group LG2"/>
</dbReference>
<dbReference type="Pfam" id="PF00443">
    <property type="entry name" value="UCH"/>
    <property type="match status" value="1"/>
</dbReference>
<dbReference type="InterPro" id="IPR013087">
    <property type="entry name" value="Znf_C2H2_type"/>
</dbReference>
<dbReference type="PROSITE" id="PS00028">
    <property type="entry name" value="ZINC_FINGER_C2H2_1"/>
    <property type="match status" value="1"/>
</dbReference>
<gene>
    <name evidence="5" type="ORF">F0562_005013</name>
</gene>
<dbReference type="Gene3D" id="3.90.70.10">
    <property type="entry name" value="Cysteine proteinases"/>
    <property type="match status" value="1"/>
</dbReference>
<evidence type="ECO:0000256" key="2">
    <source>
        <dbReference type="ARBA" id="ARBA00022801"/>
    </source>
</evidence>
<dbReference type="PROSITE" id="PS50235">
    <property type="entry name" value="USP_3"/>
    <property type="match status" value="1"/>
</dbReference>
<keyword evidence="6" id="KW-1185">Reference proteome</keyword>
<feature type="domain" description="USP" evidence="4">
    <location>
        <begin position="1028"/>
        <end position="1351"/>
    </location>
</feature>
<evidence type="ECO:0000313" key="6">
    <source>
        <dbReference type="Proteomes" id="UP000325577"/>
    </source>
</evidence>
<dbReference type="PANTHER" id="PTHR22975">
    <property type="entry name" value="UBIQUITIN SPECIFIC PROTEINASE"/>
    <property type="match status" value="1"/>
</dbReference>